<evidence type="ECO:0000313" key="2">
    <source>
        <dbReference type="Proteomes" id="UP000527355"/>
    </source>
</evidence>
<protein>
    <submittedName>
        <fullName evidence="1">Uncharacterized protein</fullName>
    </submittedName>
</protein>
<name>A0A7J7Z5P9_MYOMY</name>
<organism evidence="1 2">
    <name type="scientific">Myotis myotis</name>
    <name type="common">Greater mouse-eared bat</name>
    <name type="synonym">Vespertilio myotis</name>
    <dbReference type="NCBI Taxonomy" id="51298"/>
    <lineage>
        <taxon>Eukaryota</taxon>
        <taxon>Metazoa</taxon>
        <taxon>Chordata</taxon>
        <taxon>Craniata</taxon>
        <taxon>Vertebrata</taxon>
        <taxon>Euteleostomi</taxon>
        <taxon>Mammalia</taxon>
        <taxon>Eutheria</taxon>
        <taxon>Laurasiatheria</taxon>
        <taxon>Chiroptera</taxon>
        <taxon>Yangochiroptera</taxon>
        <taxon>Vespertilionidae</taxon>
        <taxon>Myotis</taxon>
    </lineage>
</organism>
<keyword evidence="2" id="KW-1185">Reference proteome</keyword>
<accession>A0A7J7Z5P9</accession>
<dbReference type="AlphaFoldDB" id="A0A7J7Z5P9"/>
<evidence type="ECO:0000313" key="1">
    <source>
        <dbReference type="EMBL" id="KAF6369355.1"/>
    </source>
</evidence>
<comment type="caution">
    <text evidence="1">The sequence shown here is derived from an EMBL/GenBank/DDBJ whole genome shotgun (WGS) entry which is preliminary data.</text>
</comment>
<gene>
    <name evidence="1" type="ORF">mMyoMyo1_010702</name>
</gene>
<dbReference type="EMBL" id="JABWUV010000003">
    <property type="protein sequence ID" value="KAF6369355.1"/>
    <property type="molecule type" value="Genomic_DNA"/>
</dbReference>
<proteinExistence type="predicted"/>
<reference evidence="1 2" key="1">
    <citation type="journal article" date="2020" name="Nature">
        <title>Six reference-quality genomes reveal evolution of bat adaptations.</title>
        <authorList>
            <person name="Jebb D."/>
            <person name="Huang Z."/>
            <person name="Pippel M."/>
            <person name="Hughes G.M."/>
            <person name="Lavrichenko K."/>
            <person name="Devanna P."/>
            <person name="Winkler S."/>
            <person name="Jermiin L.S."/>
            <person name="Skirmuntt E.C."/>
            <person name="Katzourakis A."/>
            <person name="Burkitt-Gray L."/>
            <person name="Ray D.A."/>
            <person name="Sullivan K.A.M."/>
            <person name="Roscito J.G."/>
            <person name="Kirilenko B.M."/>
            <person name="Davalos L.M."/>
            <person name="Corthals A.P."/>
            <person name="Power M.L."/>
            <person name="Jones G."/>
            <person name="Ransome R.D."/>
            <person name="Dechmann D.K.N."/>
            <person name="Locatelli A.G."/>
            <person name="Puechmaille S.J."/>
            <person name="Fedrigo O."/>
            <person name="Jarvis E.D."/>
            <person name="Hiller M."/>
            <person name="Vernes S.C."/>
            <person name="Myers E.W."/>
            <person name="Teeling E.C."/>
        </authorList>
    </citation>
    <scope>NUCLEOTIDE SEQUENCE [LARGE SCALE GENOMIC DNA]</scope>
    <source>
        <strain evidence="1">MMyoMyo1</strain>
        <tissue evidence="1">Flight muscle</tissue>
    </source>
</reference>
<sequence>MTEMEESKRLDIEFKTTFIRFFKNFMETADKFSETLEDMKKDQLEIKHTLTEIKNNIQPNQFGSVDGASACGLKGPRFDTGQGHVPWLRAHPQWGVCRRQLIDVSRSLMFLTLYPSPFLSVKNQ</sequence>
<dbReference type="Proteomes" id="UP000527355">
    <property type="component" value="Unassembled WGS sequence"/>
</dbReference>